<feature type="transmembrane region" description="Helical" evidence="14">
    <location>
        <begin position="1343"/>
        <end position="1366"/>
    </location>
</feature>
<comment type="catalytic activity">
    <reaction evidence="1">
        <text>S-ubiquitinyl-[E2 ubiquitin-conjugating enzyme]-L-cysteine + [acceptor protein]-L-lysine = [E2 ubiquitin-conjugating enzyme]-L-cysteine + N(6)-ubiquitinyl-[acceptor protein]-L-lysine.</text>
        <dbReference type="EC" id="2.3.2.27"/>
    </reaction>
</comment>
<evidence type="ECO:0000256" key="9">
    <source>
        <dbReference type="ARBA" id="ARBA00022786"/>
    </source>
</evidence>
<feature type="compositionally biased region" description="Pro residues" evidence="13">
    <location>
        <begin position="521"/>
        <end position="552"/>
    </location>
</feature>
<dbReference type="GO" id="GO:0061630">
    <property type="term" value="F:ubiquitin protein ligase activity"/>
    <property type="evidence" value="ECO:0007669"/>
    <property type="project" value="UniProtKB-EC"/>
</dbReference>
<evidence type="ECO:0000256" key="3">
    <source>
        <dbReference type="ARBA" id="ARBA00004906"/>
    </source>
</evidence>
<dbReference type="Pfam" id="PF12906">
    <property type="entry name" value="RINGv"/>
    <property type="match status" value="1"/>
</dbReference>
<dbReference type="CDD" id="cd16702">
    <property type="entry name" value="RING_CH-C4HC3_MARCH6"/>
    <property type="match status" value="1"/>
</dbReference>
<dbReference type="SUPFAM" id="SSF101447">
    <property type="entry name" value="Formin homology 2 domain (FH2 domain)"/>
    <property type="match status" value="1"/>
</dbReference>
<feature type="transmembrane region" description="Helical" evidence="14">
    <location>
        <begin position="183"/>
        <end position="202"/>
    </location>
</feature>
<name>A0A9P7ZXQ8_MORAP</name>
<dbReference type="GO" id="GO:0036503">
    <property type="term" value="P:ERAD pathway"/>
    <property type="evidence" value="ECO:0007669"/>
    <property type="project" value="TreeGrafter"/>
</dbReference>
<keyword evidence="5" id="KW-0808">Transferase</keyword>
<dbReference type="InterPro" id="IPR013083">
    <property type="entry name" value="Znf_RING/FYVE/PHD"/>
</dbReference>
<evidence type="ECO:0000256" key="8">
    <source>
        <dbReference type="ARBA" id="ARBA00022771"/>
    </source>
</evidence>
<dbReference type="Pfam" id="PF23113">
    <property type="entry name" value="MARCHF6_C"/>
    <property type="match status" value="1"/>
</dbReference>
<feature type="transmembrane region" description="Helical" evidence="14">
    <location>
        <begin position="1386"/>
        <end position="1404"/>
    </location>
</feature>
<dbReference type="Proteomes" id="UP000717515">
    <property type="component" value="Unassembled WGS sequence"/>
</dbReference>
<keyword evidence="10" id="KW-0862">Zinc</keyword>
<evidence type="ECO:0000256" key="1">
    <source>
        <dbReference type="ARBA" id="ARBA00000900"/>
    </source>
</evidence>
<evidence type="ECO:0000256" key="5">
    <source>
        <dbReference type="ARBA" id="ARBA00022679"/>
    </source>
</evidence>
<dbReference type="EC" id="2.3.2.27" evidence="4"/>
<dbReference type="GO" id="GO:0005789">
    <property type="term" value="C:endoplasmic reticulum membrane"/>
    <property type="evidence" value="ECO:0007669"/>
    <property type="project" value="TreeGrafter"/>
</dbReference>
<dbReference type="PROSITE" id="PS51292">
    <property type="entry name" value="ZF_RING_CH"/>
    <property type="match status" value="1"/>
</dbReference>
<evidence type="ECO:0000256" key="14">
    <source>
        <dbReference type="SAM" id="Phobius"/>
    </source>
</evidence>
<evidence type="ECO:0000259" key="15">
    <source>
        <dbReference type="PROSITE" id="PS51292"/>
    </source>
</evidence>
<feature type="region of interest" description="Disordered" evidence="13">
    <location>
        <begin position="1469"/>
        <end position="1530"/>
    </location>
</feature>
<keyword evidence="6 14" id="KW-0812">Transmembrane</keyword>
<evidence type="ECO:0000256" key="6">
    <source>
        <dbReference type="ARBA" id="ARBA00022692"/>
    </source>
</evidence>
<gene>
    <name evidence="16" type="ORF">KVV02_002858</name>
</gene>
<evidence type="ECO:0000256" key="13">
    <source>
        <dbReference type="SAM" id="MobiDB-lite"/>
    </source>
</evidence>
<evidence type="ECO:0000256" key="7">
    <source>
        <dbReference type="ARBA" id="ARBA00022723"/>
    </source>
</evidence>
<accession>A0A9P7ZXQ8</accession>
<feature type="transmembrane region" description="Helical" evidence="14">
    <location>
        <begin position="1254"/>
        <end position="1278"/>
    </location>
</feature>
<feature type="region of interest" description="Disordered" evidence="13">
    <location>
        <begin position="302"/>
        <end position="357"/>
    </location>
</feature>
<feature type="compositionally biased region" description="Polar residues" evidence="13">
    <location>
        <begin position="307"/>
        <end position="318"/>
    </location>
</feature>
<dbReference type="PANTHER" id="PTHR13145:SF0">
    <property type="entry name" value="E3 UBIQUITIN-PROTEIN LIGASE MARCHF6"/>
    <property type="match status" value="1"/>
</dbReference>
<comment type="subcellular location">
    <subcellularLocation>
        <location evidence="2">Membrane</location>
        <topology evidence="2">Multi-pass membrane protein</topology>
    </subcellularLocation>
</comment>
<evidence type="ECO:0000313" key="16">
    <source>
        <dbReference type="EMBL" id="KAG9319670.1"/>
    </source>
</evidence>
<feature type="region of interest" description="Disordered" evidence="13">
    <location>
        <begin position="1427"/>
        <end position="1446"/>
    </location>
</feature>
<keyword evidence="9" id="KW-0833">Ubl conjugation pathway</keyword>
<feature type="transmembrane region" description="Helical" evidence="14">
    <location>
        <begin position="822"/>
        <end position="850"/>
    </location>
</feature>
<dbReference type="PANTHER" id="PTHR13145">
    <property type="entry name" value="SSM4 PROTEIN"/>
    <property type="match status" value="1"/>
</dbReference>
<reference evidence="16" key="1">
    <citation type="submission" date="2021-07" db="EMBL/GenBank/DDBJ databases">
        <title>Draft genome of Mortierella alpina, strain LL118, isolated from an aspen leaf litter sample.</title>
        <authorList>
            <person name="Yang S."/>
            <person name="Vinatzer B.A."/>
        </authorList>
    </citation>
    <scope>NUCLEOTIDE SEQUENCE</scope>
    <source>
        <strain evidence="16">LL118</strain>
    </source>
</reference>
<evidence type="ECO:0000313" key="17">
    <source>
        <dbReference type="Proteomes" id="UP000717515"/>
    </source>
</evidence>
<protein>
    <recommendedName>
        <fullName evidence="4">RING-type E3 ubiquitin transferase</fullName>
        <ecNumber evidence="4">2.3.2.27</ecNumber>
    </recommendedName>
</protein>
<evidence type="ECO:0000256" key="4">
    <source>
        <dbReference type="ARBA" id="ARBA00012483"/>
    </source>
</evidence>
<dbReference type="Gene3D" id="3.30.40.10">
    <property type="entry name" value="Zinc/RING finger domain, C3HC4 (zinc finger)"/>
    <property type="match status" value="1"/>
</dbReference>
<evidence type="ECO:0000256" key="11">
    <source>
        <dbReference type="ARBA" id="ARBA00022989"/>
    </source>
</evidence>
<sequence length="1530" mass="171749">MEEEEEICRVCRYEGSPDQPLFHPCKCSGSIRFVHQDCLVEWLERSNKKYCELCKHTFEFTHVYSPEMPEILPVWILARKAVDILAVGVRVLLRALLVATIWLVLLPYSTVWIWRLYFWVGDWFAFSANGLAVPTSTPANTAVSKNDIELIQSDEQMDSLTRFVQRTIAPEYSWLSKFVLDCFDGHIISAVVVVVFVTVFLLREWVLQNQDPEAEEVEMQEQQNEDLQAFIDRLREENWREHEEAIRDTHGAAGAQEAARNDAPDFDIAMRRNLHAFVPRHLRENVAPNLENFWDNLENDAVENERQPASSQELNRPPTQDILPRSDNTPSLRPESQPNYLASQWTQGSSSSTAAATPSLNNTAARLLVDNNGEGSSSGSIAWPTSSDRIRTKSQETIYWREGIPLTYSNVFLRSDGSPMTFDERIERYEELCQTSNLSFMDSMRLLEWRADQAEEQMHQITLHPGMTVEERVQSFQRLDHSTMIMEQQRDMLLRQSEDYIQPHVQNLPVELARGPAIPPRPIAALAPRPPQPMPVAPAVPPPPPPPPPPPQRQQQPAADANVNDAANDADEVDIPDDIDELNVEDLDGILQVIGMRGSFWLLLQNSLLMTALICASLGLGVMIPYILGKTTLLMNPLNVLLIPLRILSSITDPITDFVIDRIIPWMAAIVVKPITLLSRIITPYLPSELGTYFGGETLKPLGDLIKDRVLYSWNAIVGEIKTSIPAQVRETVEVAGTSELPSIADTSVSAGAKLFQQYAAKWSSLAYGPSSNDKVLATLFGYAILFAAGTWFMKQKQVNRGHSVGRLVHDILRQLGLIMKIAFFVAIEMVAFPLFCGVVVGTTTLPMLAGATLASRWAFYLRSPNWAVVMHWLLGTAFMYNFSLFVSVSRTVVRPGVMWFIRDPNDEGFHPVREIMERPVLVQLRKLSTGVLMYLTLILLSASLDVQGVSHLLKGILPLRWRIDEPLSDVPFDMLIFHLLVPFTLHWIDPSERFKAIFENWWRWLARTMRLSSFMYGKNGERFPDEEGHVVYRTWTAWLLRHQPPIPGIEHGDDNAVGSGEELDIEAPAIFVRDGGLYRVPNTDRVVHLKGRRVLVPVDEQGRALDPKEDQPGEIDPLMEIQPRGREPQPFIDPKKATVVVYAPPNFKRRLISFIAIIWTSTTAFLTMSVVTPCMSATLLVGRCLISLATARQVHDIYSFVVGVYTISSLWHLEEWAFLVYRAHSPQSAVGSLDFKAYFRTAWRYGRLVIKGFYFAAVFGILFPLALGLMIELFLIIPLRAAVGDATGVIPALSWAVGLLSMKTIHWSLVALPDNRITVDMNRVFVGTNVAEWDALLATRRLILPAAGICLLSIGCPAAVAWSVASALGLEGAARLRFFRLSYPVGFIVCLVVVGFMESVPVIKGWSDYVRDQEYLVGKRLHNLAEENESAADDQPPVGNDDDEEGVMVEPAIEPVRPQEKAAGMRLFGRPIGVSRDMEDDGVPDLEPTFAYRDEHQGGEGSSSSSGNLPGSRLRRSHRVLSQRAADEP</sequence>
<dbReference type="InterPro" id="IPR011016">
    <property type="entry name" value="Znf_RING-CH"/>
</dbReference>
<feature type="region of interest" description="Disordered" evidence="13">
    <location>
        <begin position="521"/>
        <end position="565"/>
    </location>
</feature>
<feature type="compositionally biased region" description="Low complexity" evidence="13">
    <location>
        <begin position="341"/>
        <end position="357"/>
    </location>
</feature>
<feature type="transmembrane region" description="Helical" evidence="14">
    <location>
        <begin position="1152"/>
        <end position="1172"/>
    </location>
</feature>
<feature type="transmembrane region" description="Helical" evidence="14">
    <location>
        <begin position="1290"/>
        <end position="1313"/>
    </location>
</feature>
<proteinExistence type="predicted"/>
<feature type="transmembrane region" description="Helical" evidence="14">
    <location>
        <begin position="91"/>
        <end position="114"/>
    </location>
</feature>
<feature type="transmembrane region" description="Helical" evidence="14">
    <location>
        <begin position="607"/>
        <end position="628"/>
    </location>
</feature>
<feature type="compositionally biased region" description="Low complexity" evidence="13">
    <location>
        <begin position="1503"/>
        <end position="1513"/>
    </location>
</feature>
<dbReference type="SMART" id="SM00744">
    <property type="entry name" value="RINGv"/>
    <property type="match status" value="1"/>
</dbReference>
<dbReference type="InterPro" id="IPR056521">
    <property type="entry name" value="MARCHF6-like_C"/>
</dbReference>
<dbReference type="EMBL" id="JAIFTL010000398">
    <property type="protein sequence ID" value="KAG9319670.1"/>
    <property type="molecule type" value="Genomic_DNA"/>
</dbReference>
<evidence type="ECO:0000256" key="12">
    <source>
        <dbReference type="ARBA" id="ARBA00023136"/>
    </source>
</evidence>
<comment type="pathway">
    <text evidence="3">Protein modification; protein ubiquitination.</text>
</comment>
<dbReference type="GO" id="GO:0008270">
    <property type="term" value="F:zinc ion binding"/>
    <property type="evidence" value="ECO:0007669"/>
    <property type="project" value="UniProtKB-KW"/>
</dbReference>
<evidence type="ECO:0000256" key="2">
    <source>
        <dbReference type="ARBA" id="ARBA00004141"/>
    </source>
</evidence>
<evidence type="ECO:0000256" key="10">
    <source>
        <dbReference type="ARBA" id="ARBA00022833"/>
    </source>
</evidence>
<keyword evidence="7" id="KW-0479">Metal-binding</keyword>
<dbReference type="FunFam" id="3.30.40.10:FF:000287">
    <property type="entry name" value="RING finger membrane protein"/>
    <property type="match status" value="1"/>
</dbReference>
<feature type="transmembrane region" description="Helical" evidence="14">
    <location>
        <begin position="870"/>
        <end position="889"/>
    </location>
</feature>
<dbReference type="SUPFAM" id="SSF57850">
    <property type="entry name" value="RING/U-box"/>
    <property type="match status" value="1"/>
</dbReference>
<feature type="compositionally biased region" description="Low complexity" evidence="13">
    <location>
        <begin position="553"/>
        <end position="565"/>
    </location>
</feature>
<feature type="compositionally biased region" description="Polar residues" evidence="13">
    <location>
        <begin position="326"/>
        <end position="340"/>
    </location>
</feature>
<keyword evidence="11 14" id="KW-1133">Transmembrane helix</keyword>
<comment type="caution">
    <text evidence="16">The sequence shown here is derived from an EMBL/GenBank/DDBJ whole genome shotgun (WGS) entry which is preliminary data.</text>
</comment>
<organism evidence="16 17">
    <name type="scientific">Mortierella alpina</name>
    <name type="common">Oleaginous fungus</name>
    <name type="synonym">Mortierella renispora</name>
    <dbReference type="NCBI Taxonomy" id="64518"/>
    <lineage>
        <taxon>Eukaryota</taxon>
        <taxon>Fungi</taxon>
        <taxon>Fungi incertae sedis</taxon>
        <taxon>Mucoromycota</taxon>
        <taxon>Mortierellomycotina</taxon>
        <taxon>Mortierellomycetes</taxon>
        <taxon>Mortierellales</taxon>
        <taxon>Mortierellaceae</taxon>
        <taxon>Mortierella</taxon>
    </lineage>
</organism>
<keyword evidence="8" id="KW-0863">Zinc-finger</keyword>
<feature type="transmembrane region" description="Helical" evidence="14">
    <location>
        <begin position="776"/>
        <end position="794"/>
    </location>
</feature>
<keyword evidence="12 14" id="KW-0472">Membrane</keyword>
<feature type="domain" description="RING-CH-type" evidence="15">
    <location>
        <begin position="1"/>
        <end position="61"/>
    </location>
</feature>